<proteinExistence type="predicted"/>
<sequence length="35" mass="3658">MGIVLGTGMQIATSSFHADNHGLVLTGRIVFEAVD</sequence>
<accession>A0A7Y9T2H5</accession>
<gene>
    <name evidence="1" type="ORF">HDF12_001527</name>
</gene>
<organism evidence="1 2">
    <name type="scientific">Tunturiibacter lichenicola</name>
    <dbReference type="NCBI Taxonomy" id="2051959"/>
    <lineage>
        <taxon>Bacteria</taxon>
        <taxon>Pseudomonadati</taxon>
        <taxon>Acidobacteriota</taxon>
        <taxon>Terriglobia</taxon>
        <taxon>Terriglobales</taxon>
        <taxon>Acidobacteriaceae</taxon>
        <taxon>Tunturiibacter</taxon>
    </lineage>
</organism>
<evidence type="ECO:0000313" key="1">
    <source>
        <dbReference type="EMBL" id="NYF51162.1"/>
    </source>
</evidence>
<dbReference type="Proteomes" id="UP000534186">
    <property type="component" value="Unassembled WGS sequence"/>
</dbReference>
<comment type="caution">
    <text evidence="1">The sequence shown here is derived from an EMBL/GenBank/DDBJ whole genome shotgun (WGS) entry which is preliminary data.</text>
</comment>
<dbReference type="EMBL" id="JACCCV010000001">
    <property type="protein sequence ID" value="NYF51162.1"/>
    <property type="molecule type" value="Genomic_DNA"/>
</dbReference>
<protein>
    <submittedName>
        <fullName evidence="1">Uncharacterized protein</fullName>
    </submittedName>
</protein>
<name>A0A7Y9T2H5_9BACT</name>
<dbReference type="AlphaFoldDB" id="A0A7Y9T2H5"/>
<evidence type="ECO:0000313" key="2">
    <source>
        <dbReference type="Proteomes" id="UP000534186"/>
    </source>
</evidence>
<reference evidence="1 2" key="1">
    <citation type="submission" date="2020-07" db="EMBL/GenBank/DDBJ databases">
        <title>Genomic Encyclopedia of Type Strains, Phase IV (KMG-V): Genome sequencing to study the core and pangenomes of soil and plant-associated prokaryotes.</title>
        <authorList>
            <person name="Whitman W."/>
        </authorList>
    </citation>
    <scope>NUCLEOTIDE SEQUENCE [LARGE SCALE GENOMIC DNA]</scope>
    <source>
        <strain evidence="1 2">M8UP30</strain>
    </source>
</reference>